<evidence type="ECO:0000313" key="3">
    <source>
        <dbReference type="Proteomes" id="UP001341281"/>
    </source>
</evidence>
<evidence type="ECO:0000313" key="2">
    <source>
        <dbReference type="EMBL" id="WVZ87124.1"/>
    </source>
</evidence>
<protein>
    <submittedName>
        <fullName evidence="2">Uncharacterized protein</fullName>
    </submittedName>
</protein>
<dbReference type="Proteomes" id="UP001341281">
    <property type="component" value="Chromosome 07"/>
</dbReference>
<dbReference type="AlphaFoldDB" id="A0AAQ3U965"/>
<proteinExistence type="predicted"/>
<feature type="compositionally biased region" description="Polar residues" evidence="1">
    <location>
        <begin position="1"/>
        <end position="16"/>
    </location>
</feature>
<feature type="compositionally biased region" description="Basic and acidic residues" evidence="1">
    <location>
        <begin position="24"/>
        <end position="33"/>
    </location>
</feature>
<name>A0AAQ3U965_PASNO</name>
<accession>A0AAQ3U965</accession>
<feature type="region of interest" description="Disordered" evidence="1">
    <location>
        <begin position="1"/>
        <end position="35"/>
    </location>
</feature>
<gene>
    <name evidence="2" type="ORF">U9M48_033816</name>
</gene>
<sequence length="182" mass="19909">MHVFIPSTTTDGSSSPALFDDGSEERRRDHRSEVPGLRARQLDAATLGFGGRRLRRGRPHLAAREAAAVRLHLPLRDVARLGHLLAHVGVSGEHGDHLRHGRPFVGCALGAVERHADHTQDLLVIVLRQLGVHEVEGPTVLVQFPHLKRCDNVDGKGPLKSLLSMYLHLKGYNVRGIAGVKP</sequence>
<organism evidence="2 3">
    <name type="scientific">Paspalum notatum var. saurae</name>
    <dbReference type="NCBI Taxonomy" id="547442"/>
    <lineage>
        <taxon>Eukaryota</taxon>
        <taxon>Viridiplantae</taxon>
        <taxon>Streptophyta</taxon>
        <taxon>Embryophyta</taxon>
        <taxon>Tracheophyta</taxon>
        <taxon>Spermatophyta</taxon>
        <taxon>Magnoliopsida</taxon>
        <taxon>Liliopsida</taxon>
        <taxon>Poales</taxon>
        <taxon>Poaceae</taxon>
        <taxon>PACMAD clade</taxon>
        <taxon>Panicoideae</taxon>
        <taxon>Andropogonodae</taxon>
        <taxon>Paspaleae</taxon>
        <taxon>Paspalinae</taxon>
        <taxon>Paspalum</taxon>
    </lineage>
</organism>
<dbReference type="EMBL" id="CP144751">
    <property type="protein sequence ID" value="WVZ87124.1"/>
    <property type="molecule type" value="Genomic_DNA"/>
</dbReference>
<reference evidence="2 3" key="1">
    <citation type="submission" date="2024-02" db="EMBL/GenBank/DDBJ databases">
        <title>High-quality chromosome-scale genome assembly of Pensacola bahiagrass (Paspalum notatum Flugge var. saurae).</title>
        <authorList>
            <person name="Vega J.M."/>
            <person name="Podio M."/>
            <person name="Orjuela J."/>
            <person name="Siena L.A."/>
            <person name="Pessino S.C."/>
            <person name="Combes M.C."/>
            <person name="Mariac C."/>
            <person name="Albertini E."/>
            <person name="Pupilli F."/>
            <person name="Ortiz J.P.A."/>
            <person name="Leblanc O."/>
        </authorList>
    </citation>
    <scope>NUCLEOTIDE SEQUENCE [LARGE SCALE GENOMIC DNA]</scope>
    <source>
        <strain evidence="2">R1</strain>
        <tissue evidence="2">Leaf</tissue>
    </source>
</reference>
<keyword evidence="3" id="KW-1185">Reference proteome</keyword>
<evidence type="ECO:0000256" key="1">
    <source>
        <dbReference type="SAM" id="MobiDB-lite"/>
    </source>
</evidence>